<gene>
    <name evidence="1" type="ORF">EVAR_24540_1</name>
</gene>
<evidence type="ECO:0000313" key="2">
    <source>
        <dbReference type="Proteomes" id="UP000299102"/>
    </source>
</evidence>
<proteinExistence type="predicted"/>
<protein>
    <recommendedName>
        <fullName evidence="3">Reverse transcriptase domain-containing protein</fullName>
    </recommendedName>
</protein>
<evidence type="ECO:0008006" key="3">
    <source>
        <dbReference type="Google" id="ProtNLM"/>
    </source>
</evidence>
<keyword evidence="2" id="KW-1185">Reference proteome</keyword>
<dbReference type="STRING" id="151549.A0A4C1USS4"/>
<reference evidence="1 2" key="1">
    <citation type="journal article" date="2019" name="Commun. Biol.">
        <title>The bagworm genome reveals a unique fibroin gene that provides high tensile strength.</title>
        <authorList>
            <person name="Kono N."/>
            <person name="Nakamura H."/>
            <person name="Ohtoshi R."/>
            <person name="Tomita M."/>
            <person name="Numata K."/>
            <person name="Arakawa K."/>
        </authorList>
    </citation>
    <scope>NUCLEOTIDE SEQUENCE [LARGE SCALE GENOMIC DNA]</scope>
</reference>
<accession>A0A4C1USS4</accession>
<name>A0A4C1USS4_EUMVA</name>
<dbReference type="AlphaFoldDB" id="A0A4C1USS4"/>
<dbReference type="EMBL" id="BGZK01000212">
    <property type="protein sequence ID" value="GBP28864.1"/>
    <property type="molecule type" value="Genomic_DNA"/>
</dbReference>
<sequence length="283" mass="31967">MLWRTRAARRCRGVKEGAGVVTSVACHTNLIILLGRELAELDIKCTDLTDQRDRFQILVNEMNDCREHYEHFLLKIQSLQTELHSNTMQTDRLQHEMDMYKVDETVQLCDSILNGTARSHMPNPCLNLNYSEGSVALHTGLPDEDRGRTVIYSDDLGVGLGPMLGNWVGHRLVEKNFDVWEDSWNAIGVFCDLSKAFDWVNHKTLTRKLHHYGVTGRALDLLASYLTNRVNNLRSSGSVVHMGVPQNAIECNSEKSHRHAVRTAPHAASGIGRKSVFLVWYGC</sequence>
<evidence type="ECO:0000313" key="1">
    <source>
        <dbReference type="EMBL" id="GBP28864.1"/>
    </source>
</evidence>
<dbReference type="OrthoDB" id="414730at2759"/>
<dbReference type="Proteomes" id="UP000299102">
    <property type="component" value="Unassembled WGS sequence"/>
</dbReference>
<comment type="caution">
    <text evidence="1">The sequence shown here is derived from an EMBL/GenBank/DDBJ whole genome shotgun (WGS) entry which is preliminary data.</text>
</comment>
<organism evidence="1 2">
    <name type="scientific">Eumeta variegata</name>
    <name type="common">Bagworm moth</name>
    <name type="synonym">Eumeta japonica</name>
    <dbReference type="NCBI Taxonomy" id="151549"/>
    <lineage>
        <taxon>Eukaryota</taxon>
        <taxon>Metazoa</taxon>
        <taxon>Ecdysozoa</taxon>
        <taxon>Arthropoda</taxon>
        <taxon>Hexapoda</taxon>
        <taxon>Insecta</taxon>
        <taxon>Pterygota</taxon>
        <taxon>Neoptera</taxon>
        <taxon>Endopterygota</taxon>
        <taxon>Lepidoptera</taxon>
        <taxon>Glossata</taxon>
        <taxon>Ditrysia</taxon>
        <taxon>Tineoidea</taxon>
        <taxon>Psychidae</taxon>
        <taxon>Oiketicinae</taxon>
        <taxon>Eumeta</taxon>
    </lineage>
</organism>